<sequence>MPTSFENKGSTVVVAGSFAPSMFHPLWFQSNDLLGKQETKAAAEKQTLLVSDELTVFSVAGMDFHVRADRIQVGTAQENLFGPVRDLVIGTMQLLEASTVRAVGINWTAHFKLPSRDAWHAAGHKMIPYEFWARTWTKHVGMRNVTVELERKDGRGGYVQVTVQPSNVVESGVYVSVNDHYDMAKEGEPSTGAQSASLLQDQWDGSQKIAMELLEQIQKECVSG</sequence>
<accession>A0A4Z0BQF5</accession>
<comment type="caution">
    <text evidence="1">The sequence shown here is derived from an EMBL/GenBank/DDBJ whole genome shotgun (WGS) entry which is preliminary data.</text>
</comment>
<proteinExistence type="predicted"/>
<keyword evidence="2" id="KW-1185">Reference proteome</keyword>
<evidence type="ECO:0000313" key="2">
    <source>
        <dbReference type="Proteomes" id="UP000298180"/>
    </source>
</evidence>
<dbReference type="AlphaFoldDB" id="A0A4Z0BQF5"/>
<dbReference type="OrthoDB" id="9154903at2"/>
<dbReference type="EMBL" id="SMLM01000003">
    <property type="protein sequence ID" value="TFZ00674.1"/>
    <property type="molecule type" value="Genomic_DNA"/>
</dbReference>
<name>A0A4Z0BQF5_9BURK</name>
<dbReference type="Proteomes" id="UP000298180">
    <property type="component" value="Unassembled WGS sequence"/>
</dbReference>
<reference evidence="1 2" key="1">
    <citation type="submission" date="2019-03" db="EMBL/GenBank/DDBJ databases">
        <title>Ramlibacter henchirensis DSM 14656, whole genome shotgun sequence.</title>
        <authorList>
            <person name="Zhang X."/>
            <person name="Feng G."/>
            <person name="Zhu H."/>
        </authorList>
    </citation>
    <scope>NUCLEOTIDE SEQUENCE [LARGE SCALE GENOMIC DNA]</scope>
    <source>
        <strain evidence="1 2">DSM 14656</strain>
    </source>
</reference>
<organism evidence="1 2">
    <name type="scientific">Ramlibacter henchirensis</name>
    <dbReference type="NCBI Taxonomy" id="204072"/>
    <lineage>
        <taxon>Bacteria</taxon>
        <taxon>Pseudomonadati</taxon>
        <taxon>Pseudomonadota</taxon>
        <taxon>Betaproteobacteria</taxon>
        <taxon>Burkholderiales</taxon>
        <taxon>Comamonadaceae</taxon>
        <taxon>Ramlibacter</taxon>
    </lineage>
</organism>
<protein>
    <submittedName>
        <fullName evidence="1">Uncharacterized protein</fullName>
    </submittedName>
</protein>
<dbReference type="RefSeq" id="WP_135265012.1">
    <property type="nucleotide sequence ID" value="NZ_SMLM01000003.1"/>
</dbReference>
<gene>
    <name evidence="1" type="ORF">EZ313_19680</name>
</gene>
<evidence type="ECO:0000313" key="1">
    <source>
        <dbReference type="EMBL" id="TFZ00674.1"/>
    </source>
</evidence>